<evidence type="ECO:0000313" key="1">
    <source>
        <dbReference type="EMBL" id="KAJ8117624.1"/>
    </source>
</evidence>
<protein>
    <submittedName>
        <fullName evidence="1">Uncharacterized protein</fullName>
    </submittedName>
</protein>
<evidence type="ECO:0000313" key="2">
    <source>
        <dbReference type="Proteomes" id="UP001153331"/>
    </source>
</evidence>
<organism evidence="1 2">
    <name type="scientific">Boeremia exigua</name>
    <dbReference type="NCBI Taxonomy" id="749465"/>
    <lineage>
        <taxon>Eukaryota</taxon>
        <taxon>Fungi</taxon>
        <taxon>Dikarya</taxon>
        <taxon>Ascomycota</taxon>
        <taxon>Pezizomycotina</taxon>
        <taxon>Dothideomycetes</taxon>
        <taxon>Pleosporomycetidae</taxon>
        <taxon>Pleosporales</taxon>
        <taxon>Pleosporineae</taxon>
        <taxon>Didymellaceae</taxon>
        <taxon>Boeremia</taxon>
    </lineage>
</organism>
<accession>A0ACC2IRB6</accession>
<dbReference type="EMBL" id="JAPHNI010000046">
    <property type="protein sequence ID" value="KAJ8117624.1"/>
    <property type="molecule type" value="Genomic_DNA"/>
</dbReference>
<reference evidence="1" key="1">
    <citation type="submission" date="2022-11" db="EMBL/GenBank/DDBJ databases">
        <title>Genome Sequence of Boeremia exigua.</title>
        <authorList>
            <person name="Buettner E."/>
        </authorList>
    </citation>
    <scope>NUCLEOTIDE SEQUENCE</scope>
    <source>
        <strain evidence="1">CU02</strain>
    </source>
</reference>
<keyword evidence="2" id="KW-1185">Reference proteome</keyword>
<sequence>MWKPTVLLAAALAVPAQALHFFIDGAVQKCFFEELPKDTLVVGHYHAEVWSDATKSFVSNPDTGVFITVEETFDNNHRIVAQRGSREGKFTFSAADSGQHRICVTPQNVQSGGWLGSGIHGSVKFTLDMAIGETSRIESTDKAHVQTLTEKVQDLNSRLQDVRREQIFQRVGLPQHTCYLEMLRTNTDDQAGARGRVPRPVREHKLPSRPMDSDSAWCSGRHLRVAIDASASVLRQAEACMIYDGVVWRWQYHTGLGKKHDGLRASVYCFVGSGVGKGIRLAFTIGSSEVSKLSSYNTRAVAAYSQIPRSRVILAAVIINGGASGGDQQLGSLFTAS</sequence>
<name>A0ACC2IRB6_9PLEO</name>
<comment type="caution">
    <text evidence="1">The sequence shown here is derived from an EMBL/GenBank/DDBJ whole genome shotgun (WGS) entry which is preliminary data.</text>
</comment>
<dbReference type="Proteomes" id="UP001153331">
    <property type="component" value="Unassembled WGS sequence"/>
</dbReference>
<proteinExistence type="predicted"/>
<gene>
    <name evidence="1" type="ORF">OPT61_g1208</name>
</gene>